<proteinExistence type="predicted"/>
<evidence type="ECO:0000313" key="2">
    <source>
        <dbReference type="EMBL" id="EFN51645.1"/>
    </source>
</evidence>
<dbReference type="AlphaFoldDB" id="E1ZR09"/>
<sequence>MDSLGPKAEWRFRERKLGLFSCLRREQGVSTVVEVGMGTAPNLKHYAKDVDRIIGVDPNMAMHQYARKAAEAAGAAAKLQLVTGTAEALPLEDASADAVVMTHVLCSVRDQQQALAEVRRVLRPGGKLLFLEHVAAPEGEVLHAVQRALNPVVGFVGHGCSATRCTLAAIERAGFASLDADSFKVSFWGPAAVIAPHIVGCAVK</sequence>
<dbReference type="InterPro" id="IPR052356">
    <property type="entry name" value="Thiol_S-MT"/>
</dbReference>
<dbReference type="InterPro" id="IPR029063">
    <property type="entry name" value="SAM-dependent_MTases_sf"/>
</dbReference>
<feature type="domain" description="Methyltransferase type 11" evidence="1">
    <location>
        <begin position="33"/>
        <end position="130"/>
    </location>
</feature>
<dbReference type="FunCoup" id="E1ZR09">
    <property type="interactions" value="344"/>
</dbReference>
<dbReference type="Gene3D" id="3.40.50.150">
    <property type="entry name" value="Vaccinia Virus protein VP39"/>
    <property type="match status" value="1"/>
</dbReference>
<dbReference type="eggNOG" id="KOG4300">
    <property type="taxonomic scope" value="Eukaryota"/>
</dbReference>
<keyword evidence="3" id="KW-1185">Reference proteome</keyword>
<gene>
    <name evidence="2" type="ORF">CHLNCDRAFT_32975</name>
</gene>
<protein>
    <recommendedName>
        <fullName evidence="1">Methyltransferase type 11 domain-containing protein</fullName>
    </recommendedName>
</protein>
<dbReference type="CDD" id="cd02440">
    <property type="entry name" value="AdoMet_MTases"/>
    <property type="match status" value="1"/>
</dbReference>
<evidence type="ECO:0000313" key="3">
    <source>
        <dbReference type="Proteomes" id="UP000008141"/>
    </source>
</evidence>
<dbReference type="STRING" id="554065.E1ZR09"/>
<dbReference type="OMA" id="PLWYYFG"/>
<dbReference type="RefSeq" id="XP_005843747.1">
    <property type="nucleotide sequence ID" value="XM_005843685.1"/>
</dbReference>
<dbReference type="GeneID" id="17351090"/>
<dbReference type="PANTHER" id="PTHR45036:SF1">
    <property type="entry name" value="METHYLTRANSFERASE LIKE 7A"/>
    <property type="match status" value="1"/>
</dbReference>
<name>E1ZR09_CHLVA</name>
<dbReference type="Proteomes" id="UP000008141">
    <property type="component" value="Unassembled WGS sequence"/>
</dbReference>
<dbReference type="Pfam" id="PF08241">
    <property type="entry name" value="Methyltransf_11"/>
    <property type="match status" value="1"/>
</dbReference>
<dbReference type="SUPFAM" id="SSF53335">
    <property type="entry name" value="S-adenosyl-L-methionine-dependent methyltransferases"/>
    <property type="match status" value="1"/>
</dbReference>
<dbReference type="OrthoDB" id="506320at2759"/>
<evidence type="ECO:0000259" key="1">
    <source>
        <dbReference type="Pfam" id="PF08241"/>
    </source>
</evidence>
<dbReference type="InParanoid" id="E1ZR09"/>
<dbReference type="KEGG" id="cvr:CHLNCDRAFT_32975"/>
<organism evidence="3">
    <name type="scientific">Chlorella variabilis</name>
    <name type="common">Green alga</name>
    <dbReference type="NCBI Taxonomy" id="554065"/>
    <lineage>
        <taxon>Eukaryota</taxon>
        <taxon>Viridiplantae</taxon>
        <taxon>Chlorophyta</taxon>
        <taxon>core chlorophytes</taxon>
        <taxon>Trebouxiophyceae</taxon>
        <taxon>Chlorellales</taxon>
        <taxon>Chlorellaceae</taxon>
        <taxon>Chlorella clade</taxon>
        <taxon>Chlorella</taxon>
    </lineage>
</organism>
<dbReference type="PANTHER" id="PTHR45036">
    <property type="entry name" value="METHYLTRANSFERASE LIKE 7B"/>
    <property type="match status" value="1"/>
</dbReference>
<accession>E1ZR09</accession>
<dbReference type="EMBL" id="GL433861">
    <property type="protein sequence ID" value="EFN51645.1"/>
    <property type="molecule type" value="Genomic_DNA"/>
</dbReference>
<dbReference type="InterPro" id="IPR013216">
    <property type="entry name" value="Methyltransf_11"/>
</dbReference>
<reference evidence="2 3" key="1">
    <citation type="journal article" date="2010" name="Plant Cell">
        <title>The Chlorella variabilis NC64A genome reveals adaptation to photosymbiosis, coevolution with viruses, and cryptic sex.</title>
        <authorList>
            <person name="Blanc G."/>
            <person name="Duncan G."/>
            <person name="Agarkova I."/>
            <person name="Borodovsky M."/>
            <person name="Gurnon J."/>
            <person name="Kuo A."/>
            <person name="Lindquist E."/>
            <person name="Lucas S."/>
            <person name="Pangilinan J."/>
            <person name="Polle J."/>
            <person name="Salamov A."/>
            <person name="Terry A."/>
            <person name="Yamada T."/>
            <person name="Dunigan D.D."/>
            <person name="Grigoriev I.V."/>
            <person name="Claverie J.M."/>
            <person name="Van Etten J.L."/>
        </authorList>
    </citation>
    <scope>NUCLEOTIDE SEQUENCE [LARGE SCALE GENOMIC DNA]</scope>
    <source>
        <strain evidence="2 3">NC64A</strain>
    </source>
</reference>
<dbReference type="GO" id="GO:0008757">
    <property type="term" value="F:S-adenosylmethionine-dependent methyltransferase activity"/>
    <property type="evidence" value="ECO:0007669"/>
    <property type="project" value="InterPro"/>
</dbReference>